<dbReference type="STRING" id="1514971.AUR64_02865"/>
<reference evidence="2 3" key="1">
    <citation type="submission" date="2015-12" db="EMBL/GenBank/DDBJ databases">
        <title>Haloprofundus marisrubri gen. nov., sp. nov., an extremely halophilic archaeon isolated from the Discovery deep brine-seawater interface in the Red Sea.</title>
        <authorList>
            <person name="Zhang G."/>
            <person name="Stingl U."/>
            <person name="Rashid M."/>
        </authorList>
    </citation>
    <scope>NUCLEOTIDE SEQUENCE [LARGE SCALE GENOMIC DNA]</scope>
    <source>
        <strain evidence="2 3">SB9</strain>
    </source>
</reference>
<feature type="transmembrane region" description="Helical" evidence="1">
    <location>
        <begin position="6"/>
        <end position="28"/>
    </location>
</feature>
<comment type="caution">
    <text evidence="2">The sequence shown here is derived from an EMBL/GenBank/DDBJ whole genome shotgun (WGS) entry which is preliminary data.</text>
</comment>
<organism evidence="2 3">
    <name type="scientific">Haloprofundus marisrubri</name>
    <dbReference type="NCBI Taxonomy" id="1514971"/>
    <lineage>
        <taxon>Archaea</taxon>
        <taxon>Methanobacteriati</taxon>
        <taxon>Methanobacteriota</taxon>
        <taxon>Stenosarchaea group</taxon>
        <taxon>Halobacteria</taxon>
        <taxon>Halobacteriales</taxon>
        <taxon>Haloferacaceae</taxon>
        <taxon>Haloprofundus</taxon>
    </lineage>
</organism>
<dbReference type="AlphaFoldDB" id="A0A0W1R2W6"/>
<keyword evidence="1" id="KW-0812">Transmembrane</keyword>
<keyword evidence="1" id="KW-1133">Transmembrane helix</keyword>
<evidence type="ECO:0000313" key="2">
    <source>
        <dbReference type="EMBL" id="KTG07650.1"/>
    </source>
</evidence>
<protein>
    <submittedName>
        <fullName evidence="2">Uncharacterized protein</fullName>
    </submittedName>
</protein>
<accession>A0A0W1R2W6</accession>
<evidence type="ECO:0000256" key="1">
    <source>
        <dbReference type="SAM" id="Phobius"/>
    </source>
</evidence>
<keyword evidence="3" id="KW-1185">Reference proteome</keyword>
<dbReference type="EMBL" id="LOPU01000041">
    <property type="protein sequence ID" value="KTG07650.1"/>
    <property type="molecule type" value="Genomic_DNA"/>
</dbReference>
<feature type="transmembrane region" description="Helical" evidence="1">
    <location>
        <begin position="40"/>
        <end position="65"/>
    </location>
</feature>
<evidence type="ECO:0000313" key="3">
    <source>
        <dbReference type="Proteomes" id="UP000054387"/>
    </source>
</evidence>
<feature type="transmembrane region" description="Helical" evidence="1">
    <location>
        <begin position="71"/>
        <end position="95"/>
    </location>
</feature>
<dbReference type="Proteomes" id="UP000054387">
    <property type="component" value="Unassembled WGS sequence"/>
</dbReference>
<name>A0A0W1R2W6_9EURY</name>
<gene>
    <name evidence="2" type="ORF">AUR64_02865</name>
</gene>
<proteinExistence type="predicted"/>
<keyword evidence="1" id="KW-0472">Membrane</keyword>
<sequence>MSQDVALGLLQLVALTIPPIAVLIKMLRRSENLNWRTRKLSFGLAIGSVVSFIATGAVVVLYLVSSASLPLLLQVGLALAVVGLLPFALFTLVLYREHKQSFQ</sequence>